<feature type="signal peptide" evidence="2">
    <location>
        <begin position="1"/>
        <end position="17"/>
    </location>
</feature>
<name>A0A1L6JEC2_9SPHN</name>
<dbReference type="PROSITE" id="PS51257">
    <property type="entry name" value="PROKAR_LIPOPROTEIN"/>
    <property type="match status" value="1"/>
</dbReference>
<proteinExistence type="predicted"/>
<evidence type="ECO:0000313" key="3">
    <source>
        <dbReference type="EMBL" id="APR54281.1"/>
    </source>
</evidence>
<dbReference type="KEGG" id="skr:BRX40_19335"/>
<keyword evidence="4" id="KW-1185">Reference proteome</keyword>
<keyword evidence="2" id="KW-0732">Signal</keyword>
<dbReference type="InterPro" id="IPR019225">
    <property type="entry name" value="DUF2155"/>
</dbReference>
<feature type="chain" id="PRO_5012498960" description="DUF2155 domain-containing protein" evidence="2">
    <location>
        <begin position="18"/>
        <end position="217"/>
    </location>
</feature>
<evidence type="ECO:0008006" key="5">
    <source>
        <dbReference type="Google" id="ProtNLM"/>
    </source>
</evidence>
<evidence type="ECO:0000256" key="2">
    <source>
        <dbReference type="SAM" id="SignalP"/>
    </source>
</evidence>
<protein>
    <recommendedName>
        <fullName evidence="5">DUF2155 domain-containing protein</fullName>
    </recommendedName>
</protein>
<accession>A0A1L6JEC2</accession>
<organism evidence="3 4">
    <name type="scientific">Sphingomonas koreensis</name>
    <dbReference type="NCBI Taxonomy" id="93064"/>
    <lineage>
        <taxon>Bacteria</taxon>
        <taxon>Pseudomonadati</taxon>
        <taxon>Pseudomonadota</taxon>
        <taxon>Alphaproteobacteria</taxon>
        <taxon>Sphingomonadales</taxon>
        <taxon>Sphingomonadaceae</taxon>
        <taxon>Sphingomonas</taxon>
    </lineage>
</organism>
<gene>
    <name evidence="3" type="ORF">BRX40_19335</name>
</gene>
<sequence>MHLLRPAAFVLAPLALAGCGWFGRDAPQNKTAAADTVEVAPKAGPGEEVVTTDTANAAALTAGATPMAERVAVLGLLNKRNGQARDITLKPGQAVRAGDVILRLRACEKTAPWESEPYTGAFAQVDVRESDGKWKRAFSGWLYKERPALNVVQHPVYDVWVKSCAMTFPETGGEEVGPSGNGGAAKASSAPKSAETPATPEASPAEPSPSASESIER</sequence>
<dbReference type="EMBL" id="CP018820">
    <property type="protein sequence ID" value="APR54281.1"/>
    <property type="molecule type" value="Genomic_DNA"/>
</dbReference>
<dbReference type="Pfam" id="PF09923">
    <property type="entry name" value="DUF2155"/>
    <property type="match status" value="1"/>
</dbReference>
<evidence type="ECO:0000256" key="1">
    <source>
        <dbReference type="SAM" id="MobiDB-lite"/>
    </source>
</evidence>
<dbReference type="Proteomes" id="UP000185161">
    <property type="component" value="Chromosome"/>
</dbReference>
<feature type="region of interest" description="Disordered" evidence="1">
    <location>
        <begin position="171"/>
        <end position="217"/>
    </location>
</feature>
<dbReference type="AlphaFoldDB" id="A0A1L6JEC2"/>
<dbReference type="STRING" id="93064.BRX40_19335"/>
<reference evidence="4" key="1">
    <citation type="submission" date="2016-12" db="EMBL/GenBank/DDBJ databases">
        <title>Whole genome sequencing of Sphingomonas sp. ABOJV.</title>
        <authorList>
            <person name="Conlan S."/>
            <person name="Thomas P.J."/>
            <person name="Mullikin J."/>
            <person name="Palmore T.N."/>
            <person name="Frank K.M."/>
            <person name="Segre J.A."/>
        </authorList>
    </citation>
    <scope>NUCLEOTIDE SEQUENCE [LARGE SCALE GENOMIC DNA]</scope>
    <source>
        <strain evidence="4">ABOJV</strain>
    </source>
</reference>
<evidence type="ECO:0000313" key="4">
    <source>
        <dbReference type="Proteomes" id="UP000185161"/>
    </source>
</evidence>
<feature type="compositionally biased region" description="Low complexity" evidence="1">
    <location>
        <begin position="184"/>
        <end position="217"/>
    </location>
</feature>